<reference evidence="10 11" key="1">
    <citation type="submission" date="2018-06" db="EMBL/GenBank/DDBJ databases">
        <title>Complete Genome Sequence of Desulfobacter hydrogenophilus (DSM3380).</title>
        <authorList>
            <person name="Marietou A."/>
            <person name="Schreiber L."/>
            <person name="Marshall I."/>
            <person name="Jorgensen B."/>
        </authorList>
    </citation>
    <scope>NUCLEOTIDE SEQUENCE [LARGE SCALE GENOMIC DNA]</scope>
    <source>
        <strain evidence="10 11">DSM 3380</strain>
    </source>
</reference>
<evidence type="ECO:0000256" key="3">
    <source>
        <dbReference type="ARBA" id="ARBA00022475"/>
    </source>
</evidence>
<evidence type="ECO:0000313" key="10">
    <source>
        <dbReference type="EMBL" id="RAM01287.1"/>
    </source>
</evidence>
<dbReference type="Pfam" id="PF03458">
    <property type="entry name" value="Gly_transporter"/>
    <property type="match status" value="2"/>
</dbReference>
<evidence type="ECO:0000256" key="4">
    <source>
        <dbReference type="ARBA" id="ARBA00022692"/>
    </source>
</evidence>
<feature type="domain" description="Glycine transporter" evidence="8">
    <location>
        <begin position="8"/>
        <end position="82"/>
    </location>
</feature>
<reference evidence="9 12" key="2">
    <citation type="submission" date="2019-02" db="EMBL/GenBank/DDBJ databases">
        <title>Complete genome sequence of Desulfobacter hydrogenophilus AcRS1.</title>
        <authorList>
            <person name="Marietou A."/>
            <person name="Lund M.B."/>
            <person name="Marshall I.P.G."/>
            <person name="Schreiber L."/>
            <person name="Jorgensen B."/>
        </authorList>
    </citation>
    <scope>NUCLEOTIDE SEQUENCE [LARGE SCALE GENOMIC DNA]</scope>
    <source>
        <strain evidence="9 12">AcRS1</strain>
    </source>
</reference>
<keyword evidence="6 7" id="KW-0472">Membrane</keyword>
<dbReference type="RefSeq" id="WP_111957932.1">
    <property type="nucleotide sequence ID" value="NZ_CP036313.1"/>
</dbReference>
<evidence type="ECO:0000313" key="11">
    <source>
        <dbReference type="Proteomes" id="UP000248798"/>
    </source>
</evidence>
<gene>
    <name evidence="10" type="ORF">DO021_14520</name>
    <name evidence="9" type="ORF">EYB58_10500</name>
</gene>
<dbReference type="EMBL" id="CP036313">
    <property type="protein sequence ID" value="QBH13313.1"/>
    <property type="molecule type" value="Genomic_DNA"/>
</dbReference>
<keyword evidence="4 7" id="KW-0812">Transmembrane</keyword>
<protein>
    <submittedName>
        <fullName evidence="10">Trimeric intracellular cation channel family protein</fullName>
    </submittedName>
</protein>
<evidence type="ECO:0000256" key="6">
    <source>
        <dbReference type="ARBA" id="ARBA00023136"/>
    </source>
</evidence>
<evidence type="ECO:0000256" key="2">
    <source>
        <dbReference type="ARBA" id="ARBA00008193"/>
    </source>
</evidence>
<accession>A0A328FE11</accession>
<dbReference type="Proteomes" id="UP000248798">
    <property type="component" value="Unassembled WGS sequence"/>
</dbReference>
<feature type="domain" description="Glycine transporter" evidence="8">
    <location>
        <begin position="94"/>
        <end position="166"/>
    </location>
</feature>
<dbReference type="PANTHER" id="PTHR30506:SF3">
    <property type="entry name" value="UPF0126 INNER MEMBRANE PROTEIN YADS-RELATED"/>
    <property type="match status" value="1"/>
</dbReference>
<comment type="similarity">
    <text evidence="2">Belongs to the UPF0126 family.</text>
</comment>
<keyword evidence="3" id="KW-1003">Cell membrane</keyword>
<organism evidence="10 11">
    <name type="scientific">Desulfobacter hydrogenophilus</name>
    <dbReference type="NCBI Taxonomy" id="2291"/>
    <lineage>
        <taxon>Bacteria</taxon>
        <taxon>Pseudomonadati</taxon>
        <taxon>Thermodesulfobacteriota</taxon>
        <taxon>Desulfobacteria</taxon>
        <taxon>Desulfobacterales</taxon>
        <taxon>Desulfobacteraceae</taxon>
        <taxon>Desulfobacter</taxon>
    </lineage>
</organism>
<evidence type="ECO:0000259" key="8">
    <source>
        <dbReference type="Pfam" id="PF03458"/>
    </source>
</evidence>
<dbReference type="GO" id="GO:0005886">
    <property type="term" value="C:plasma membrane"/>
    <property type="evidence" value="ECO:0007669"/>
    <property type="project" value="UniProtKB-SubCell"/>
</dbReference>
<dbReference type="Proteomes" id="UP000293902">
    <property type="component" value="Chromosome"/>
</dbReference>
<evidence type="ECO:0000256" key="7">
    <source>
        <dbReference type="SAM" id="Phobius"/>
    </source>
</evidence>
<sequence length="202" mass="21939">MTDVLIILFDYLGTFAFAVSGGLAAAEKKFDLFGALFLGFVTAIGGGTTRDMMIGNTPVSWLQDPAYFYIIVVAVSLTCLFTKTILRFSKALFFFDTIGISVFTIIGIQKGVHVGIHPPLAVMMGILTAVMGGIIRDVLCNEIPLIFHKEIYATACLAGGVLFVLFVFLNVPEPFTALIAAGVIFTVRSLSVRKGWELPRFK</sequence>
<proteinExistence type="inferred from homology"/>
<comment type="subcellular location">
    <subcellularLocation>
        <location evidence="1">Cell membrane</location>
        <topology evidence="1">Multi-pass membrane protein</topology>
    </subcellularLocation>
</comment>
<name>A0A328FE11_9BACT</name>
<feature type="transmembrane region" description="Helical" evidence="7">
    <location>
        <begin position="66"/>
        <end position="86"/>
    </location>
</feature>
<feature type="transmembrane region" description="Helical" evidence="7">
    <location>
        <begin position="6"/>
        <end position="25"/>
    </location>
</feature>
<evidence type="ECO:0000256" key="5">
    <source>
        <dbReference type="ARBA" id="ARBA00022989"/>
    </source>
</evidence>
<keyword evidence="5 7" id="KW-1133">Transmembrane helix</keyword>
<feature type="transmembrane region" description="Helical" evidence="7">
    <location>
        <begin position="151"/>
        <end position="169"/>
    </location>
</feature>
<dbReference type="PANTHER" id="PTHR30506">
    <property type="entry name" value="INNER MEMBRANE PROTEIN"/>
    <property type="match status" value="1"/>
</dbReference>
<dbReference type="OrthoDB" id="9791874at2"/>
<dbReference type="AlphaFoldDB" id="A0A328FE11"/>
<keyword evidence="12" id="KW-1185">Reference proteome</keyword>
<feature type="transmembrane region" description="Helical" evidence="7">
    <location>
        <begin position="120"/>
        <end position="139"/>
    </location>
</feature>
<evidence type="ECO:0000313" key="9">
    <source>
        <dbReference type="EMBL" id="QBH13313.1"/>
    </source>
</evidence>
<dbReference type="InterPro" id="IPR005115">
    <property type="entry name" value="Gly_transporter"/>
</dbReference>
<dbReference type="EMBL" id="QLNI01000029">
    <property type="protein sequence ID" value="RAM01287.1"/>
    <property type="molecule type" value="Genomic_DNA"/>
</dbReference>
<evidence type="ECO:0000313" key="12">
    <source>
        <dbReference type="Proteomes" id="UP000293902"/>
    </source>
</evidence>
<feature type="transmembrane region" description="Helical" evidence="7">
    <location>
        <begin position="175"/>
        <end position="192"/>
    </location>
</feature>
<feature type="transmembrane region" description="Helical" evidence="7">
    <location>
        <begin position="32"/>
        <end position="54"/>
    </location>
</feature>
<feature type="transmembrane region" description="Helical" evidence="7">
    <location>
        <begin position="91"/>
        <end position="108"/>
    </location>
</feature>
<evidence type="ECO:0000256" key="1">
    <source>
        <dbReference type="ARBA" id="ARBA00004651"/>
    </source>
</evidence>